<dbReference type="InterPro" id="IPR029058">
    <property type="entry name" value="AB_hydrolase_fold"/>
</dbReference>
<dbReference type="InterPro" id="IPR013595">
    <property type="entry name" value="Pept_S33_TAP-like_C"/>
</dbReference>
<dbReference type="EMBL" id="BAAATZ010000008">
    <property type="protein sequence ID" value="GAA2725142.1"/>
    <property type="molecule type" value="Genomic_DNA"/>
</dbReference>
<evidence type="ECO:0000259" key="5">
    <source>
        <dbReference type="Pfam" id="PF00561"/>
    </source>
</evidence>
<dbReference type="InterPro" id="IPR051601">
    <property type="entry name" value="Serine_prot/Carboxylest_S33"/>
</dbReference>
<evidence type="ECO:0000256" key="1">
    <source>
        <dbReference type="ARBA" id="ARBA00010088"/>
    </source>
</evidence>
<dbReference type="Gene3D" id="3.40.50.1820">
    <property type="entry name" value="alpha/beta hydrolase"/>
    <property type="match status" value="1"/>
</dbReference>
<dbReference type="Pfam" id="PF08386">
    <property type="entry name" value="Abhydrolase_4"/>
    <property type="match status" value="1"/>
</dbReference>
<feature type="domain" description="Peptidase S33 tripeptidyl aminopeptidase-like C-terminal" evidence="6">
    <location>
        <begin position="410"/>
        <end position="510"/>
    </location>
</feature>
<feature type="domain" description="AB hydrolase-1" evidence="5">
    <location>
        <begin position="122"/>
        <end position="287"/>
    </location>
</feature>
<proteinExistence type="inferred from homology"/>
<comment type="similarity">
    <text evidence="1">Belongs to the peptidase S33 family.</text>
</comment>
<evidence type="ECO:0000313" key="8">
    <source>
        <dbReference type="Proteomes" id="UP001501842"/>
    </source>
</evidence>
<protein>
    <submittedName>
        <fullName evidence="7">Alpha/beta hydrolase</fullName>
    </submittedName>
</protein>
<dbReference type="PANTHER" id="PTHR43248">
    <property type="entry name" value="2-SUCCINYL-6-HYDROXY-2,4-CYCLOHEXADIENE-1-CARBOXYLATE SYNTHASE"/>
    <property type="match status" value="1"/>
</dbReference>
<evidence type="ECO:0000259" key="6">
    <source>
        <dbReference type="Pfam" id="PF08386"/>
    </source>
</evidence>
<gene>
    <name evidence="7" type="ORF">GCM10010439_24420</name>
</gene>
<feature type="signal peptide" evidence="4">
    <location>
        <begin position="1"/>
        <end position="24"/>
    </location>
</feature>
<accession>A0ABP6GM35</accession>
<evidence type="ECO:0000256" key="4">
    <source>
        <dbReference type="SAM" id="SignalP"/>
    </source>
</evidence>
<evidence type="ECO:0000256" key="2">
    <source>
        <dbReference type="ARBA" id="ARBA00022729"/>
    </source>
</evidence>
<dbReference type="SUPFAM" id="SSF53474">
    <property type="entry name" value="alpha/beta-Hydrolases"/>
    <property type="match status" value="1"/>
</dbReference>
<dbReference type="Pfam" id="PF00561">
    <property type="entry name" value="Abhydrolase_1"/>
    <property type="match status" value="1"/>
</dbReference>
<evidence type="ECO:0000256" key="3">
    <source>
        <dbReference type="ARBA" id="ARBA00022801"/>
    </source>
</evidence>
<dbReference type="GO" id="GO:0016787">
    <property type="term" value="F:hydrolase activity"/>
    <property type="evidence" value="ECO:0007669"/>
    <property type="project" value="UniProtKB-KW"/>
</dbReference>
<organism evidence="7 8">
    <name type="scientific">Actinocorallia aurantiaca</name>
    <dbReference type="NCBI Taxonomy" id="46204"/>
    <lineage>
        <taxon>Bacteria</taxon>
        <taxon>Bacillati</taxon>
        <taxon>Actinomycetota</taxon>
        <taxon>Actinomycetes</taxon>
        <taxon>Streptosporangiales</taxon>
        <taxon>Thermomonosporaceae</taxon>
        <taxon>Actinocorallia</taxon>
    </lineage>
</organism>
<keyword evidence="3 7" id="KW-0378">Hydrolase</keyword>
<reference evidence="8" key="1">
    <citation type="journal article" date="2019" name="Int. J. Syst. Evol. Microbiol.">
        <title>The Global Catalogue of Microorganisms (GCM) 10K type strain sequencing project: providing services to taxonomists for standard genome sequencing and annotation.</title>
        <authorList>
            <consortium name="The Broad Institute Genomics Platform"/>
            <consortium name="The Broad Institute Genome Sequencing Center for Infectious Disease"/>
            <person name="Wu L."/>
            <person name="Ma J."/>
        </authorList>
    </citation>
    <scope>NUCLEOTIDE SEQUENCE [LARGE SCALE GENOMIC DNA]</scope>
    <source>
        <strain evidence="8">JCM 8201</strain>
    </source>
</reference>
<keyword evidence="2 4" id="KW-0732">Signal</keyword>
<dbReference type="InterPro" id="IPR000073">
    <property type="entry name" value="AB_hydrolase_1"/>
</dbReference>
<dbReference type="Proteomes" id="UP001501842">
    <property type="component" value="Unassembled WGS sequence"/>
</dbReference>
<sequence length="545" mass="59902">MRRRALITATVMLLSLAAFTPASSALSPGPERQDPTQRVAAQKLKWTPCFKRKVDASYRRLQCADIKVPLDWKKPNGKKITLAISRLKARKKPKGVVFTNPGGPGAPGWSLPLVFVDANRTRLLDTMDIIGIDVRGTGYSTQASCRKVSGSLIKDTRNRSAANIEHLLALGEKFAKSCQDSGSKKLPSKYVTTAQTVYDLEWIRRNLKTSDGKKVKKIHWVGYSAGTWLGAYYARKWPKATGRFVLDSVTDFSGTWQADFDRQAKGFQDRFHQFARWAARHDGEFALGTSQKAVVAKYEEIRAGIVEQGWTELEYYDGGTVNLYPSGLDSTIMGALYSKYDFSDLGYFLAALSASAGQGARKRPPAGLAQDPDAGYSPTFDNIVCNDTPNTRGPSALVAYTEKTGAKYPLTGYDRITDPCAHWKKTPGQLKLPRPAGRGLPRLLMIQSVLDPATPYSGAVKAHKAYGNSRLITVKNEGDHAIYAGDNLCVDTLVEKYLIDGVYPKKDRTCAGIAPPAPRGEGMRARDRAVNPLLRVRELAGLRFG</sequence>
<comment type="caution">
    <text evidence="7">The sequence shown here is derived from an EMBL/GenBank/DDBJ whole genome shotgun (WGS) entry which is preliminary data.</text>
</comment>
<dbReference type="PANTHER" id="PTHR43248:SF29">
    <property type="entry name" value="TRIPEPTIDYL AMINOPEPTIDASE"/>
    <property type="match status" value="1"/>
</dbReference>
<feature type="chain" id="PRO_5045824632" evidence="4">
    <location>
        <begin position="25"/>
        <end position="545"/>
    </location>
</feature>
<keyword evidence="8" id="KW-1185">Reference proteome</keyword>
<evidence type="ECO:0000313" key="7">
    <source>
        <dbReference type="EMBL" id="GAA2725142.1"/>
    </source>
</evidence>
<name>A0ABP6GM35_9ACTN</name>